<dbReference type="RefSeq" id="WP_344678491.1">
    <property type="nucleotide sequence ID" value="NZ_BAAAUX010000006.1"/>
</dbReference>
<gene>
    <name evidence="1" type="ORF">GCM10010470_12870</name>
</gene>
<dbReference type="Proteomes" id="UP001500979">
    <property type="component" value="Unassembled WGS sequence"/>
</dbReference>
<protein>
    <submittedName>
        <fullName evidence="1">Uncharacterized protein</fullName>
    </submittedName>
</protein>
<evidence type="ECO:0000313" key="1">
    <source>
        <dbReference type="EMBL" id="GAA2780519.1"/>
    </source>
</evidence>
<proteinExistence type="predicted"/>
<reference evidence="1 2" key="1">
    <citation type="journal article" date="2019" name="Int. J. Syst. Evol. Microbiol.">
        <title>The Global Catalogue of Microorganisms (GCM) 10K type strain sequencing project: providing services to taxonomists for standard genome sequencing and annotation.</title>
        <authorList>
            <consortium name="The Broad Institute Genomics Platform"/>
            <consortium name="The Broad Institute Genome Sequencing Center for Infectious Disease"/>
            <person name="Wu L."/>
            <person name="Ma J."/>
        </authorList>
    </citation>
    <scope>NUCLEOTIDE SEQUENCE [LARGE SCALE GENOMIC DNA]</scope>
    <source>
        <strain evidence="1 2">JCM 9383</strain>
    </source>
</reference>
<accession>A0ABN3V6M3</accession>
<comment type="caution">
    <text evidence="1">The sequence shown here is derived from an EMBL/GenBank/DDBJ whole genome shotgun (WGS) entry which is preliminary data.</text>
</comment>
<organism evidence="1 2">
    <name type="scientific">Saccharopolyspora taberi</name>
    <dbReference type="NCBI Taxonomy" id="60895"/>
    <lineage>
        <taxon>Bacteria</taxon>
        <taxon>Bacillati</taxon>
        <taxon>Actinomycetota</taxon>
        <taxon>Actinomycetes</taxon>
        <taxon>Pseudonocardiales</taxon>
        <taxon>Pseudonocardiaceae</taxon>
        <taxon>Saccharopolyspora</taxon>
    </lineage>
</organism>
<evidence type="ECO:0000313" key="2">
    <source>
        <dbReference type="Proteomes" id="UP001500979"/>
    </source>
</evidence>
<name>A0ABN3V6M3_9PSEU</name>
<keyword evidence="2" id="KW-1185">Reference proteome</keyword>
<sequence length="237" mass="26390">MVEYHPNIIIPQPDVDEMYNNNYSLYMMRAVEATSTDQAKPAVWRSYDRSHITHQMDPWWTETYNLYTRPKVVPEVGQGIDNYTPYTKLNLKDLLRIFRENATGDIYSGQAPDGSLTVDNEVRESKFSCGLCTLDEAGEVKPYNAFPSNGISAITFTPIVKFIAFFATETINEGTVLVTTNTGGAIIDFTGSKVTKHIANFSLGDGWSPDKTDPGNWLTPIPAGDVTKYLIVRTNAG</sequence>
<dbReference type="EMBL" id="BAAAUX010000006">
    <property type="protein sequence ID" value="GAA2780519.1"/>
    <property type="molecule type" value="Genomic_DNA"/>
</dbReference>